<evidence type="ECO:0000259" key="2">
    <source>
        <dbReference type="Pfam" id="PF14472"/>
    </source>
</evidence>
<dbReference type="AlphaFoldDB" id="A0A1I6U392"/>
<feature type="domain" description="DUF4429" evidence="2">
    <location>
        <begin position="139"/>
        <end position="227"/>
    </location>
</feature>
<dbReference type="Proteomes" id="UP000198873">
    <property type="component" value="Unassembled WGS sequence"/>
</dbReference>
<feature type="domain" description="DUF4429" evidence="2">
    <location>
        <begin position="11"/>
        <end position="105"/>
    </location>
</feature>
<dbReference type="STRING" id="1176198.SAMN05444716_105231"/>
<gene>
    <name evidence="3" type="ORF">SAMN05444716_105231</name>
</gene>
<feature type="region of interest" description="Disordered" evidence="1">
    <location>
        <begin position="234"/>
        <end position="262"/>
    </location>
</feature>
<name>A0A1I6U392_9ACTN</name>
<keyword evidence="4" id="KW-1185">Reference proteome</keyword>
<dbReference type="EMBL" id="FPAB01000005">
    <property type="protein sequence ID" value="SFS95844.1"/>
    <property type="molecule type" value="Genomic_DNA"/>
</dbReference>
<dbReference type="Pfam" id="PF14472">
    <property type="entry name" value="DUF4429"/>
    <property type="match status" value="2"/>
</dbReference>
<evidence type="ECO:0000313" key="4">
    <source>
        <dbReference type="Proteomes" id="UP000198873"/>
    </source>
</evidence>
<sequence length="299" mass="31934">MAEITQRAGNWYFDGSVLRIVPGHGKGVHALRTALGELTVPLEAVAGVSFEPGRKHDRLRLSLREGADPLTQATGGKLPAAADPYLLEVPHERADAARELAAEIRAALETERVPGTPTDHYLLPGPQTPITLHASDGEATFDGERIRIDWGWGADDIKKNSGARVIALGDLASVEWAPPRIENGFVRLHPKGAHSTSKPSHDPNCVVMWGWREVKDVTESALFVAALTAALPHPSTTGGATAPTAPAVAEPLPRAADGDTGSEQDAVLRRLWELGELHDTGVLTDEEFGAAKKALLNRL</sequence>
<evidence type="ECO:0000313" key="3">
    <source>
        <dbReference type="EMBL" id="SFS95844.1"/>
    </source>
</evidence>
<organism evidence="3 4">
    <name type="scientific">Streptomyces harbinensis</name>
    <dbReference type="NCBI Taxonomy" id="1176198"/>
    <lineage>
        <taxon>Bacteria</taxon>
        <taxon>Bacillati</taxon>
        <taxon>Actinomycetota</taxon>
        <taxon>Actinomycetes</taxon>
        <taxon>Kitasatosporales</taxon>
        <taxon>Streptomycetaceae</taxon>
        <taxon>Streptomyces</taxon>
    </lineage>
</organism>
<accession>A0A1I6U392</accession>
<protein>
    <recommendedName>
        <fullName evidence="2">DUF4429 domain-containing protein</fullName>
    </recommendedName>
</protein>
<reference evidence="4" key="1">
    <citation type="submission" date="2016-10" db="EMBL/GenBank/DDBJ databases">
        <authorList>
            <person name="Varghese N."/>
            <person name="Submissions S."/>
        </authorList>
    </citation>
    <scope>NUCLEOTIDE SEQUENCE [LARGE SCALE GENOMIC DNA]</scope>
    <source>
        <strain evidence="4">CGMCC 4.7047</strain>
    </source>
</reference>
<evidence type="ECO:0000256" key="1">
    <source>
        <dbReference type="SAM" id="MobiDB-lite"/>
    </source>
</evidence>
<dbReference type="InterPro" id="IPR027860">
    <property type="entry name" value="DUF4429"/>
</dbReference>
<dbReference type="RefSeq" id="WP_019435662.1">
    <property type="nucleotide sequence ID" value="NZ_CP054938.1"/>
</dbReference>
<feature type="compositionally biased region" description="Low complexity" evidence="1">
    <location>
        <begin position="236"/>
        <end position="247"/>
    </location>
</feature>
<proteinExistence type="predicted"/>